<protein>
    <submittedName>
        <fullName evidence="2">Uncharacterized protein</fullName>
    </submittedName>
</protein>
<feature type="region of interest" description="Disordered" evidence="1">
    <location>
        <begin position="55"/>
        <end position="104"/>
    </location>
</feature>
<name>A0A1B6F1G1_9HEMI</name>
<accession>A0A1B6F1G1</accession>
<dbReference type="AlphaFoldDB" id="A0A1B6F1G1"/>
<dbReference type="EMBL" id="GECZ01025765">
    <property type="protein sequence ID" value="JAS44004.1"/>
    <property type="molecule type" value="Transcribed_RNA"/>
</dbReference>
<organism evidence="2">
    <name type="scientific">Cuerna arida</name>
    <dbReference type="NCBI Taxonomy" id="1464854"/>
    <lineage>
        <taxon>Eukaryota</taxon>
        <taxon>Metazoa</taxon>
        <taxon>Ecdysozoa</taxon>
        <taxon>Arthropoda</taxon>
        <taxon>Hexapoda</taxon>
        <taxon>Insecta</taxon>
        <taxon>Pterygota</taxon>
        <taxon>Neoptera</taxon>
        <taxon>Paraneoptera</taxon>
        <taxon>Hemiptera</taxon>
        <taxon>Auchenorrhyncha</taxon>
        <taxon>Membracoidea</taxon>
        <taxon>Cicadellidae</taxon>
        <taxon>Cicadellinae</taxon>
        <taxon>Proconiini</taxon>
        <taxon>Cuerna</taxon>
    </lineage>
</organism>
<reference evidence="2" key="1">
    <citation type="submission" date="2015-11" db="EMBL/GenBank/DDBJ databases">
        <title>De novo transcriptome assembly of four potential Pierce s Disease insect vectors from Arizona vineyards.</title>
        <authorList>
            <person name="Tassone E.E."/>
        </authorList>
    </citation>
    <scope>NUCLEOTIDE SEQUENCE</scope>
</reference>
<evidence type="ECO:0000256" key="1">
    <source>
        <dbReference type="SAM" id="MobiDB-lite"/>
    </source>
</evidence>
<feature type="compositionally biased region" description="Polar residues" evidence="1">
    <location>
        <begin position="78"/>
        <end position="97"/>
    </location>
</feature>
<feature type="compositionally biased region" description="Basic and acidic residues" evidence="1">
    <location>
        <begin position="55"/>
        <end position="75"/>
    </location>
</feature>
<gene>
    <name evidence="2" type="ORF">g.48853</name>
</gene>
<sequence length="122" mass="13379">MAANHRRNKHRRRFAALGFLNNITLNGSHSDTNVGMFINIENLRAANAQVVCAAAKEDNQQETKSENDNSEEKPVENVCSSENESLQSQIGSVSQKISDTDINRPGGSGIITPFQLYLSFLG</sequence>
<evidence type="ECO:0000313" key="2">
    <source>
        <dbReference type="EMBL" id="JAS44004.1"/>
    </source>
</evidence>
<feature type="non-terminal residue" evidence="2">
    <location>
        <position position="122"/>
    </location>
</feature>
<proteinExistence type="predicted"/>